<keyword evidence="8" id="KW-1185">Reference proteome</keyword>
<reference evidence="7 8" key="1">
    <citation type="submission" date="2013-07" db="EMBL/GenBank/DDBJ databases">
        <title>Comparative Genomic and Metabolomic Analysis of Twelve Strains of Pseudoalteromonas luteoviolacea.</title>
        <authorList>
            <person name="Vynne N.G."/>
            <person name="Mansson M."/>
            <person name="Gram L."/>
        </authorList>
    </citation>
    <scope>NUCLEOTIDE SEQUENCE [LARGE SCALE GENOMIC DNA]</scope>
    <source>
        <strain evidence="7 8">DSM 6061</strain>
    </source>
</reference>
<dbReference type="GO" id="GO:0005737">
    <property type="term" value="C:cytoplasm"/>
    <property type="evidence" value="ECO:0007669"/>
    <property type="project" value="UniProtKB-SubCell"/>
</dbReference>
<dbReference type="Pfam" id="PF05971">
    <property type="entry name" value="Methyltransf_10"/>
    <property type="match status" value="1"/>
</dbReference>
<dbReference type="SUPFAM" id="SSF53335">
    <property type="entry name" value="S-adenosyl-L-methionine-dependent methyltransferases"/>
    <property type="match status" value="1"/>
</dbReference>
<dbReference type="Gene3D" id="3.40.50.150">
    <property type="entry name" value="Vaccinia Virus protein VP39"/>
    <property type="match status" value="1"/>
</dbReference>
<dbReference type="PANTHER" id="PTHR13393:SF0">
    <property type="entry name" value="RNA N6-ADENOSINE-METHYLTRANSFERASE METTL16"/>
    <property type="match status" value="1"/>
</dbReference>
<name>A0A166WYF1_9GAMM</name>
<evidence type="ECO:0000256" key="4">
    <source>
        <dbReference type="ARBA" id="ARBA00022679"/>
    </source>
</evidence>
<dbReference type="PANTHER" id="PTHR13393">
    <property type="entry name" value="SAM-DEPENDENT METHYLTRANSFERASE"/>
    <property type="match status" value="1"/>
</dbReference>
<comment type="catalytic activity">
    <reaction evidence="6">
        <text>adenosine(1618) in 23S rRNA + S-adenosyl-L-methionine = N(6)-methyladenosine(1618) in 23S rRNA + S-adenosyl-L-homocysteine + H(+)</text>
        <dbReference type="Rhea" id="RHEA:16497"/>
        <dbReference type="Rhea" id="RHEA-COMP:10229"/>
        <dbReference type="Rhea" id="RHEA-COMP:10231"/>
        <dbReference type="ChEBI" id="CHEBI:15378"/>
        <dbReference type="ChEBI" id="CHEBI:57856"/>
        <dbReference type="ChEBI" id="CHEBI:59789"/>
        <dbReference type="ChEBI" id="CHEBI:74411"/>
        <dbReference type="ChEBI" id="CHEBI:74449"/>
        <dbReference type="EC" id="2.1.1.181"/>
    </reaction>
</comment>
<evidence type="ECO:0000256" key="3">
    <source>
        <dbReference type="ARBA" id="ARBA00022603"/>
    </source>
</evidence>
<organism evidence="7 8">
    <name type="scientific">Pseudoalteromonas luteoviolacea DSM 6061</name>
    <dbReference type="NCBI Taxonomy" id="1365250"/>
    <lineage>
        <taxon>Bacteria</taxon>
        <taxon>Pseudomonadati</taxon>
        <taxon>Pseudomonadota</taxon>
        <taxon>Gammaproteobacteria</taxon>
        <taxon>Alteromonadales</taxon>
        <taxon>Pseudoalteromonadaceae</taxon>
        <taxon>Pseudoalteromonas</taxon>
    </lineage>
</organism>
<dbReference type="PATRIC" id="fig|1365250.3.peg.2149"/>
<keyword evidence="5 6" id="KW-0949">S-adenosyl-L-methionine</keyword>
<sequence>MHPRNKHLSGYNFDILVKHLPELSNYLITKHDGESTINFADKSAVLLLNKALLSAYYDIRFWDLPEQFLCPPIPGRADYIHALADLLADDNGGVIPTGKSVRCLDIGTGANLVYPILGQSIYKWRFVGSDINEVAVKVAQNISKANKLNVKVKLQNNADMIFSGIVGPTDYFDITMCNPPFHANAEEALKGTQRKWKNLGLNEKADEKLLNFGGHAPELWCDGGEFGFVKSMIIQSAHFKEQVGWFTCLISKKDNLSPLTKLLKQQKVSRFKTVKMLQGNKQSRFLAWCY</sequence>
<comment type="similarity">
    <text evidence="6">Belongs to the methyltransferase superfamily. METTL16/RlmF family.</text>
</comment>
<evidence type="ECO:0000313" key="7">
    <source>
        <dbReference type="EMBL" id="KZN39037.1"/>
    </source>
</evidence>
<dbReference type="AlphaFoldDB" id="A0A166WYF1"/>
<keyword evidence="1 6" id="KW-0963">Cytoplasm</keyword>
<evidence type="ECO:0000256" key="6">
    <source>
        <dbReference type="HAMAP-Rule" id="MF_01848"/>
    </source>
</evidence>
<dbReference type="RefSeq" id="WP_063356160.1">
    <property type="nucleotide sequence ID" value="NZ_AQHB01000049.1"/>
</dbReference>
<evidence type="ECO:0000313" key="8">
    <source>
        <dbReference type="Proteomes" id="UP000076643"/>
    </source>
</evidence>
<dbReference type="InterPro" id="IPR010286">
    <property type="entry name" value="METTL16/RlmF"/>
</dbReference>
<comment type="subcellular location">
    <subcellularLocation>
        <location evidence="6">Cytoplasm</location>
    </subcellularLocation>
</comment>
<proteinExistence type="inferred from homology"/>
<evidence type="ECO:0000256" key="5">
    <source>
        <dbReference type="ARBA" id="ARBA00022691"/>
    </source>
</evidence>
<comment type="function">
    <text evidence="6">Specifically methylates the adenine in position 1618 of 23S rRNA.</text>
</comment>
<keyword evidence="3 6" id="KW-0489">Methyltransferase</keyword>
<accession>A0A166WYF1</accession>
<dbReference type="NCBIfam" id="NF008725">
    <property type="entry name" value="PRK11727.1"/>
    <property type="match status" value="1"/>
</dbReference>
<dbReference type="InterPro" id="IPR016909">
    <property type="entry name" value="rRNA_lsu_MeTfrase_F"/>
</dbReference>
<dbReference type="EC" id="2.1.1.181" evidence="6"/>
<dbReference type="EMBL" id="AUYB01000100">
    <property type="protein sequence ID" value="KZN39037.1"/>
    <property type="molecule type" value="Genomic_DNA"/>
</dbReference>
<dbReference type="GO" id="GO:0052907">
    <property type="term" value="F:23S rRNA (adenine(1618)-N(6))-methyltransferase activity"/>
    <property type="evidence" value="ECO:0007669"/>
    <property type="project" value="UniProtKB-EC"/>
</dbReference>
<evidence type="ECO:0000256" key="2">
    <source>
        <dbReference type="ARBA" id="ARBA00022552"/>
    </source>
</evidence>
<keyword evidence="4 6" id="KW-0808">Transferase</keyword>
<dbReference type="GO" id="GO:0070475">
    <property type="term" value="P:rRNA base methylation"/>
    <property type="evidence" value="ECO:0007669"/>
    <property type="project" value="TreeGrafter"/>
</dbReference>
<keyword evidence="2 6" id="KW-0698">rRNA processing</keyword>
<comment type="caution">
    <text evidence="7">The sequence shown here is derived from an EMBL/GenBank/DDBJ whole genome shotgun (WGS) entry which is preliminary data.</text>
</comment>
<evidence type="ECO:0000256" key="1">
    <source>
        <dbReference type="ARBA" id="ARBA00022490"/>
    </source>
</evidence>
<gene>
    <name evidence="6" type="primary">rlmF</name>
    <name evidence="7" type="ORF">N475_14600</name>
</gene>
<dbReference type="CDD" id="cd02440">
    <property type="entry name" value="AdoMet_MTases"/>
    <property type="match status" value="1"/>
</dbReference>
<dbReference type="HAMAP" id="MF_01848">
    <property type="entry name" value="23SrRNA_methyltr_F"/>
    <property type="match status" value="1"/>
</dbReference>
<dbReference type="Proteomes" id="UP000076643">
    <property type="component" value="Unassembled WGS sequence"/>
</dbReference>
<dbReference type="InterPro" id="IPR029063">
    <property type="entry name" value="SAM-dependent_MTases_sf"/>
</dbReference>
<protein>
    <recommendedName>
        <fullName evidence="6">Ribosomal RNA large subunit methyltransferase F</fullName>
        <ecNumber evidence="6">2.1.1.181</ecNumber>
    </recommendedName>
    <alternativeName>
        <fullName evidence="6">23S rRNA mA1618 methyltransferase</fullName>
    </alternativeName>
    <alternativeName>
        <fullName evidence="6">rRNA adenine N-6-methyltransferase</fullName>
    </alternativeName>
</protein>
<dbReference type="PIRSF" id="PIRSF029038">
    <property type="entry name" value="Mtase_YbiN_prd"/>
    <property type="match status" value="1"/>
</dbReference>